<keyword evidence="3" id="KW-1185">Reference proteome</keyword>
<evidence type="ECO:0000313" key="3">
    <source>
        <dbReference type="Proteomes" id="UP001064262"/>
    </source>
</evidence>
<protein>
    <submittedName>
        <fullName evidence="2">Urea carboxylase-associated family protein</fullName>
    </submittedName>
</protein>
<dbReference type="AlphaFoldDB" id="A0A9J6PQW5"/>
<dbReference type="PANTHER" id="PTHR31527">
    <property type="entry name" value="RE64534P"/>
    <property type="match status" value="1"/>
</dbReference>
<dbReference type="Pfam" id="PF09347">
    <property type="entry name" value="DUF1989"/>
    <property type="match status" value="1"/>
</dbReference>
<dbReference type="RefSeq" id="WP_267143812.1">
    <property type="nucleotide sequence ID" value="NZ_JAODIL010000079.1"/>
</dbReference>
<reference evidence="2" key="1">
    <citation type="submission" date="2022-09" db="EMBL/GenBank/DDBJ databases">
        <title>Winslowiella arboricola sp. nov., isolated from bleeding cankers on broadleaf hosts.</title>
        <authorList>
            <person name="Brady C."/>
            <person name="Kaur S."/>
            <person name="Crampton B."/>
            <person name="Maddock D."/>
            <person name="Arnold D."/>
            <person name="Denman S."/>
        </authorList>
    </citation>
    <scope>NUCLEOTIDE SEQUENCE</scope>
    <source>
        <strain evidence="2">BAC 15a-03b</strain>
    </source>
</reference>
<name>A0A9J6PQW5_9GAMM</name>
<dbReference type="Proteomes" id="UP001064262">
    <property type="component" value="Unassembled WGS sequence"/>
</dbReference>
<gene>
    <name evidence="2" type="ORF">N5923_11190</name>
</gene>
<dbReference type="EMBL" id="JAODIM010000040">
    <property type="protein sequence ID" value="MCU5778053.1"/>
    <property type="molecule type" value="Genomic_DNA"/>
</dbReference>
<accession>A0A9J6PQW5</accession>
<dbReference type="PANTHER" id="PTHR31527:SF0">
    <property type="entry name" value="RE64534P"/>
    <property type="match status" value="1"/>
</dbReference>
<dbReference type="InterPro" id="IPR018959">
    <property type="entry name" value="DUF1989"/>
</dbReference>
<evidence type="ECO:0000259" key="1">
    <source>
        <dbReference type="Pfam" id="PF09347"/>
    </source>
</evidence>
<sequence>MLLMKEGFTREDAPRTLASSVTVAPGTAGSIRVLRGQLLRITALGDGAVASLFGFTLADPAIWLSVHHTRVFSNSYLLGSGMRMVNNRRRPMMVSGKDSVRRHDLLLPGSTSAWLAERGYHDQQGCVESLSAELARIGMAVPKLPDPINLFMHVDLARNGDITPQPNLTKRGDSITCRVVVDTLFIVSACCTGIEGNDRPAPISLSVAEDLTGFPSE</sequence>
<organism evidence="2 3">
    <name type="scientific">Winslowiella arboricola</name>
    <dbReference type="NCBI Taxonomy" id="2978220"/>
    <lineage>
        <taxon>Bacteria</taxon>
        <taxon>Pseudomonadati</taxon>
        <taxon>Pseudomonadota</taxon>
        <taxon>Gammaproteobacteria</taxon>
        <taxon>Enterobacterales</taxon>
        <taxon>Erwiniaceae</taxon>
        <taxon>Winslowiella</taxon>
    </lineage>
</organism>
<proteinExistence type="predicted"/>
<evidence type="ECO:0000313" key="2">
    <source>
        <dbReference type="EMBL" id="MCU5778053.1"/>
    </source>
</evidence>
<feature type="domain" description="DUF1989" evidence="1">
    <location>
        <begin position="22"/>
        <end position="184"/>
    </location>
</feature>
<comment type="caution">
    <text evidence="2">The sequence shown here is derived from an EMBL/GenBank/DDBJ whole genome shotgun (WGS) entry which is preliminary data.</text>
</comment>